<keyword evidence="1 2" id="KW-0802">TPR repeat</keyword>
<dbReference type="EMBL" id="CP012528">
    <property type="protein sequence ID" value="ALC49517.1"/>
    <property type="molecule type" value="Genomic_DNA"/>
</dbReference>
<evidence type="ECO:0000313" key="5">
    <source>
        <dbReference type="Proteomes" id="UP000494163"/>
    </source>
</evidence>
<evidence type="ECO:0000313" key="4">
    <source>
        <dbReference type="EMBL" id="ALC49517.1"/>
    </source>
</evidence>
<dbReference type="PANTHER" id="PTHR12558">
    <property type="entry name" value="CELL DIVISION CYCLE 16,23,27"/>
    <property type="match status" value="1"/>
</dbReference>
<dbReference type="GO" id="GO:0051301">
    <property type="term" value="P:cell division"/>
    <property type="evidence" value="ECO:0007669"/>
    <property type="project" value="TreeGrafter"/>
</dbReference>
<evidence type="ECO:0000256" key="1">
    <source>
        <dbReference type="ARBA" id="ARBA00022803"/>
    </source>
</evidence>
<dbReference type="GO" id="GO:0005680">
    <property type="term" value="C:anaphase-promoting complex"/>
    <property type="evidence" value="ECO:0007669"/>
    <property type="project" value="TreeGrafter"/>
</dbReference>
<organism evidence="4 5">
    <name type="scientific">Drosophila busckii</name>
    <name type="common">Fruit fly</name>
    <dbReference type="NCBI Taxonomy" id="30019"/>
    <lineage>
        <taxon>Eukaryota</taxon>
        <taxon>Metazoa</taxon>
        <taxon>Ecdysozoa</taxon>
        <taxon>Arthropoda</taxon>
        <taxon>Hexapoda</taxon>
        <taxon>Insecta</taxon>
        <taxon>Pterygota</taxon>
        <taxon>Neoptera</taxon>
        <taxon>Endopterygota</taxon>
        <taxon>Diptera</taxon>
        <taxon>Brachycera</taxon>
        <taxon>Muscomorpha</taxon>
        <taxon>Ephydroidea</taxon>
        <taxon>Drosophilidae</taxon>
        <taxon>Drosophila</taxon>
    </lineage>
</organism>
<dbReference type="SMART" id="SM00028">
    <property type="entry name" value="TPR"/>
    <property type="match status" value="6"/>
</dbReference>
<proteinExistence type="predicted"/>
<dbReference type="STRING" id="30019.A0A0M4EZD2"/>
<protein>
    <submittedName>
        <fullName evidence="4">Apc7</fullName>
    </submittedName>
</protein>
<feature type="region of interest" description="Disordered" evidence="3">
    <location>
        <begin position="532"/>
        <end position="615"/>
    </location>
</feature>
<dbReference type="AlphaFoldDB" id="A0A0M4EZD2"/>
<dbReference type="Proteomes" id="UP000494163">
    <property type="component" value="Chromosome X"/>
</dbReference>
<evidence type="ECO:0000256" key="2">
    <source>
        <dbReference type="PROSITE-ProRule" id="PRU00339"/>
    </source>
</evidence>
<name>A0A0M4EZD2_DROBS</name>
<accession>A0A0M4EZD2</accession>
<dbReference type="SUPFAM" id="SSF48452">
    <property type="entry name" value="TPR-like"/>
    <property type="match status" value="2"/>
</dbReference>
<dbReference type="PANTHER" id="PTHR12558:SF36">
    <property type="entry name" value="ANAPHASE-PROMOTING COMPLEX SUBUNIT 7"/>
    <property type="match status" value="1"/>
</dbReference>
<dbReference type="GO" id="GO:0045842">
    <property type="term" value="P:positive regulation of mitotic metaphase/anaphase transition"/>
    <property type="evidence" value="ECO:0007669"/>
    <property type="project" value="TreeGrafter"/>
</dbReference>
<feature type="repeat" description="TPR" evidence="2">
    <location>
        <begin position="478"/>
        <end position="511"/>
    </location>
</feature>
<gene>
    <name evidence="4" type="ORF">Dbus_chrXg1373</name>
</gene>
<keyword evidence="5" id="KW-1185">Reference proteome</keyword>
<dbReference type="OrthoDB" id="308440at2759"/>
<dbReference type="InterPro" id="IPR019734">
    <property type="entry name" value="TPR_rpt"/>
</dbReference>
<evidence type="ECO:0000256" key="3">
    <source>
        <dbReference type="SAM" id="MobiDB-lite"/>
    </source>
</evidence>
<dbReference type="GO" id="GO:0016567">
    <property type="term" value="P:protein ubiquitination"/>
    <property type="evidence" value="ECO:0007669"/>
    <property type="project" value="TreeGrafter"/>
</dbReference>
<dbReference type="Gene3D" id="1.25.40.10">
    <property type="entry name" value="Tetratricopeptide repeat domain"/>
    <property type="match status" value="3"/>
</dbReference>
<sequence length="615" mass="69405">MENALYANVKRLYDHGLYECVITTAGLLSTLLQNDRNICTVEMEYPTMLFLSHANYEERNYRVAAQQMESVLVQRKSVQRYKSSFLYGIENSYPQFQELEMRFKLATCYRHLCDYSKAIFTLRGTKERTPRLNMLLAQLLKLHGSTLGKTETIQAFKDVLAECPMALTAINALIELGVDGNEVNSLVLNAAPVPKPIEWLSNWIKANALMYGCRHIEAAKTFQNINDTTLFRQNDYLLTYIGKCLYYYGNYVQAEQYLGMAAMVNRYNMEALMPLSVVHEFNNKKDPDHEKLFLQLRNVMPCEFTTAHWFIYAHHAYMNKKFERAHEFAERALSLDGRNIEALLLRGRMFTAQGQAKDAINIFRSAQSCAPYRFEVYKGLLACYKRLKRMKEAQAICVLTIRYFRTSPRSYTMFGDALFHSNNPAAKKNARKFAEKAVRIDDSYSPGIALMAVICQHEGAIQDAIELLRKQVTRYPHPKLYTMLAGLLSSEKDVDAALHYFSRALAMESTCQRALDGINALSKAARAVKSGSDYTSSTADVSSSTTTGPSTSSGSGATGMGATCGTPHQDWLLDGEDTTSRDALELSSPAMAKDDDDSDAFSDPFWEDVDGEMTN</sequence>
<dbReference type="OMA" id="MGECYYY"/>
<feature type="compositionally biased region" description="Acidic residues" evidence="3">
    <location>
        <begin position="594"/>
        <end position="615"/>
    </location>
</feature>
<reference evidence="4 5" key="1">
    <citation type="submission" date="2015-08" db="EMBL/GenBank/DDBJ databases">
        <title>Ancestral chromatin configuration constrains chromatin evolution on differentiating sex chromosomes in Drosophila.</title>
        <authorList>
            <person name="Zhou Q."/>
            <person name="Bachtrog D."/>
        </authorList>
    </citation>
    <scope>NUCLEOTIDE SEQUENCE [LARGE SCALE GENOMIC DNA]</scope>
    <source>
        <tissue evidence="4">Whole larvae</tissue>
    </source>
</reference>
<dbReference type="SMR" id="A0A0M4EZD2"/>
<dbReference type="PROSITE" id="PS50005">
    <property type="entry name" value="TPR"/>
    <property type="match status" value="1"/>
</dbReference>
<feature type="compositionally biased region" description="Low complexity" evidence="3">
    <location>
        <begin position="535"/>
        <end position="567"/>
    </location>
</feature>
<dbReference type="InterPro" id="IPR011990">
    <property type="entry name" value="TPR-like_helical_dom_sf"/>
</dbReference>